<proteinExistence type="predicted"/>
<sequence length="442" mass="49279">MKKIYKPSIVYYEDKFQEGKGVLEENGEILEVTSFEELLSKYKDAEVVEWNENIMVPGTTNIHNHSFQSLLRGIAADKPFLEWRDKSLYAFSPKLSAEDLYTGAVFAFGEMLKYGVTSVSDFFYVHNDGVESDEAIIKAAKDVGIRLVLARTMYDWDGAPKGYVETIDEAVKNVKNLAVKYQGNDMVKIVPAPHSLHAASVAMVKAGHKLAKELGTNYHIHIAEEPFEVEQVQKEFGLRPVELLNKIGVLDESMVGIHCVWLNDNEIKLMGDNKAKLAYCPSSNMFLADGVTDIPAMMKAGVEIGFGSDGACSNNRISIFEEMRMCALLQKVTKLDSLCVNYKDVFSMGTEIGGKILQLPVGKIEKGYKADFVGINKNDMSMQPIFNSGEQIMPNIVYSMQPCAIDHVVVDGKERVRKGEILTVSESKIVKDVQKLMSKLEK</sequence>
<dbReference type="PANTHER" id="PTHR43794">
    <property type="entry name" value="AMINOHYDROLASE SSNA-RELATED"/>
    <property type="match status" value="1"/>
</dbReference>
<keyword evidence="1 2" id="KW-0378">Hydrolase</keyword>
<dbReference type="AlphaFoldDB" id="A0A1S8M8F0"/>
<dbReference type="RefSeq" id="WP_077833999.1">
    <property type="nucleotide sequence ID" value="NZ_CP096983.1"/>
</dbReference>
<dbReference type="STRING" id="84029.CROST_42930"/>
<dbReference type="InterPro" id="IPR006680">
    <property type="entry name" value="Amidohydro-rel"/>
</dbReference>
<dbReference type="Pfam" id="PF01979">
    <property type="entry name" value="Amidohydro_1"/>
    <property type="match status" value="1"/>
</dbReference>
<keyword evidence="3" id="KW-1185">Reference proteome</keyword>
<dbReference type="InterPro" id="IPR032466">
    <property type="entry name" value="Metal_Hydrolase"/>
</dbReference>
<name>A0A1S8M8F0_9CLOT</name>
<evidence type="ECO:0000313" key="2">
    <source>
        <dbReference type="EMBL" id="URZ13279.1"/>
    </source>
</evidence>
<dbReference type="InterPro" id="IPR050287">
    <property type="entry name" value="MTA/SAH_deaminase"/>
</dbReference>
<dbReference type="GO" id="GO:0050270">
    <property type="term" value="F:S-adenosylhomocysteine deaminase activity"/>
    <property type="evidence" value="ECO:0007669"/>
    <property type="project" value="UniProtKB-EC"/>
</dbReference>
<accession>A0A1S8M8F0</accession>
<dbReference type="Gene3D" id="2.30.40.10">
    <property type="entry name" value="Urease, subunit C, domain 1"/>
    <property type="match status" value="1"/>
</dbReference>
<dbReference type="EC" id="3.5.4.28" evidence="2"/>
<dbReference type="KEGG" id="crw:CROST_040310"/>
<dbReference type="PANTHER" id="PTHR43794:SF11">
    <property type="entry name" value="AMIDOHYDROLASE-RELATED DOMAIN-CONTAINING PROTEIN"/>
    <property type="match status" value="1"/>
</dbReference>
<dbReference type="SUPFAM" id="SSF51338">
    <property type="entry name" value="Composite domain of metallo-dependent hydrolases"/>
    <property type="match status" value="1"/>
</dbReference>
<reference evidence="2 3" key="1">
    <citation type="submission" date="2022-04" db="EMBL/GenBank/DDBJ databases">
        <title>Genome sequence of C. roseum typestrain.</title>
        <authorList>
            <person name="Poehlein A."/>
            <person name="Schoch T."/>
            <person name="Duerre P."/>
            <person name="Daniel R."/>
        </authorList>
    </citation>
    <scope>NUCLEOTIDE SEQUENCE [LARGE SCALE GENOMIC DNA]</scope>
    <source>
        <strain evidence="2 3">DSM 7320</strain>
    </source>
</reference>
<evidence type="ECO:0000313" key="3">
    <source>
        <dbReference type="Proteomes" id="UP000190951"/>
    </source>
</evidence>
<dbReference type="SUPFAM" id="SSF51556">
    <property type="entry name" value="Metallo-dependent hydrolases"/>
    <property type="match status" value="1"/>
</dbReference>
<dbReference type="Gene3D" id="3.20.20.140">
    <property type="entry name" value="Metal-dependent hydrolases"/>
    <property type="match status" value="1"/>
</dbReference>
<gene>
    <name evidence="2" type="primary">mtaD</name>
    <name evidence="2" type="ORF">CROST_040310</name>
</gene>
<dbReference type="EMBL" id="CP096983">
    <property type="protein sequence ID" value="URZ13279.1"/>
    <property type="molecule type" value="Genomic_DNA"/>
</dbReference>
<protein>
    <submittedName>
        <fullName evidence="2">5-methylthioadenosine/S-adenosylhomocysteine deaminase</fullName>
        <ecNumber evidence="2">3.5.4.28</ecNumber>
    </submittedName>
</protein>
<dbReference type="InterPro" id="IPR011059">
    <property type="entry name" value="Metal-dep_hydrolase_composite"/>
</dbReference>
<dbReference type="Proteomes" id="UP000190951">
    <property type="component" value="Chromosome"/>
</dbReference>
<evidence type="ECO:0000256" key="1">
    <source>
        <dbReference type="ARBA" id="ARBA00022801"/>
    </source>
</evidence>
<dbReference type="CDD" id="cd01298">
    <property type="entry name" value="ATZ_TRZ_like"/>
    <property type="match status" value="1"/>
</dbReference>
<organism evidence="2 3">
    <name type="scientific">Clostridium felsineum</name>
    <dbReference type="NCBI Taxonomy" id="36839"/>
    <lineage>
        <taxon>Bacteria</taxon>
        <taxon>Bacillati</taxon>
        <taxon>Bacillota</taxon>
        <taxon>Clostridia</taxon>
        <taxon>Eubacteriales</taxon>
        <taxon>Clostridiaceae</taxon>
        <taxon>Clostridium</taxon>
    </lineage>
</organism>